<protein>
    <submittedName>
        <fullName evidence="2">Uncharacterized protein</fullName>
    </submittedName>
</protein>
<accession>A0A1Y5RGS4</accession>
<evidence type="ECO:0000313" key="3">
    <source>
        <dbReference type="Proteomes" id="UP000193077"/>
    </source>
</evidence>
<proteinExistence type="predicted"/>
<dbReference type="AlphaFoldDB" id="A0A1Y5RGS4"/>
<gene>
    <name evidence="2" type="ORF">TRL7639_00344</name>
</gene>
<keyword evidence="1" id="KW-0472">Membrane</keyword>
<reference evidence="2 3" key="1">
    <citation type="submission" date="2017-03" db="EMBL/GenBank/DDBJ databases">
        <authorList>
            <person name="Afonso C.L."/>
            <person name="Miller P.J."/>
            <person name="Scott M.A."/>
            <person name="Spackman E."/>
            <person name="Goraichik I."/>
            <person name="Dimitrov K.M."/>
            <person name="Suarez D.L."/>
            <person name="Swayne D.E."/>
        </authorList>
    </citation>
    <scope>NUCLEOTIDE SEQUENCE [LARGE SCALE GENOMIC DNA]</scope>
    <source>
        <strain evidence="2 3">CECT 7639</strain>
    </source>
</reference>
<evidence type="ECO:0000256" key="1">
    <source>
        <dbReference type="SAM" id="Phobius"/>
    </source>
</evidence>
<dbReference type="Proteomes" id="UP000193077">
    <property type="component" value="Unassembled WGS sequence"/>
</dbReference>
<evidence type="ECO:0000313" key="2">
    <source>
        <dbReference type="EMBL" id="SLN17013.1"/>
    </source>
</evidence>
<dbReference type="EMBL" id="FWFO01000001">
    <property type="protein sequence ID" value="SLN17013.1"/>
    <property type="molecule type" value="Genomic_DNA"/>
</dbReference>
<keyword evidence="1" id="KW-1133">Transmembrane helix</keyword>
<feature type="transmembrane region" description="Helical" evidence="1">
    <location>
        <begin position="166"/>
        <end position="189"/>
    </location>
</feature>
<name>A0A1Y5RGS4_9RHOB</name>
<keyword evidence="3" id="KW-1185">Reference proteome</keyword>
<sequence length="190" mass="22325">MGARESLRPTELAVFVSIFRSYHTDSKSVHAYYTFEEVHVLTLFLEYLLQLRYLSSWIIYGRSLNTDEFQYWLELAAIAFGVMVACVTIFAQVSKGVEKLLVYRKSVKDRRSTRNLLIRPEPEEIAKYSIKNHQDLRAEQQQHEQELERRNLVRSIEISVRTKARLVTLMIFFTFGFGVIAATFAYHTFR</sequence>
<keyword evidence="1" id="KW-0812">Transmembrane</keyword>
<organism evidence="2 3">
    <name type="scientific">Falsiruegeria litorea R37</name>
    <dbReference type="NCBI Taxonomy" id="1200284"/>
    <lineage>
        <taxon>Bacteria</taxon>
        <taxon>Pseudomonadati</taxon>
        <taxon>Pseudomonadota</taxon>
        <taxon>Alphaproteobacteria</taxon>
        <taxon>Rhodobacterales</taxon>
        <taxon>Roseobacteraceae</taxon>
        <taxon>Falsiruegeria</taxon>
    </lineage>
</organism>
<feature type="transmembrane region" description="Helical" evidence="1">
    <location>
        <begin position="69"/>
        <end position="91"/>
    </location>
</feature>